<accession>A0ABQ1J978</accession>
<keyword evidence="8" id="KW-1185">Reference proteome</keyword>
<evidence type="ECO:0000313" key="7">
    <source>
        <dbReference type="EMBL" id="GGB61576.1"/>
    </source>
</evidence>
<protein>
    <submittedName>
        <fullName evidence="7">Monooxygenase</fullName>
    </submittedName>
</protein>
<name>A0ABQ1J978_9PROT</name>
<organism evidence="7 8">
    <name type="scientific">Henriciella pelagia</name>
    <dbReference type="NCBI Taxonomy" id="1977912"/>
    <lineage>
        <taxon>Bacteria</taxon>
        <taxon>Pseudomonadati</taxon>
        <taxon>Pseudomonadota</taxon>
        <taxon>Alphaproteobacteria</taxon>
        <taxon>Hyphomonadales</taxon>
        <taxon>Hyphomonadaceae</taxon>
        <taxon>Henriciella</taxon>
    </lineage>
</organism>
<keyword evidence="3" id="KW-0274">FAD</keyword>
<dbReference type="InterPro" id="IPR002938">
    <property type="entry name" value="FAD-bd"/>
</dbReference>
<feature type="domain" description="FAD-binding" evidence="6">
    <location>
        <begin position="14"/>
        <end position="349"/>
    </location>
</feature>
<dbReference type="GO" id="GO:0004497">
    <property type="term" value="F:monooxygenase activity"/>
    <property type="evidence" value="ECO:0007669"/>
    <property type="project" value="UniProtKB-KW"/>
</dbReference>
<sequence length="403" mass="43329">MPSTSGPSSTERLALIAGAGIGGLTAGLALARQGWAVHILEAASGFREVGAGLQLGPNAVKVLSALGVSDAVRAVAFEPEALELRLGRSGRPVFRIPLDEAGWGAPYYHVHRADLVETLAAELLKTGQAEIRFGTRAEQYSTDGDQPQLKLDSGAILSGSLIVGADGIHSRLRAQIAGPDAPRFTGNVAWRATVPIERLDRLPPPTACVWAGKGRHAVTYRVRNGELANFVGVVERSDWTTESWTEKGSKAEALADFAGWDLTITELINKADSHFRWALFDRNPLQRWTDGPVALLGDACHPMLPFQAQGAAMAIEDAWVLADSLKTAGDVSAGLARYEARRMHRTTRMQAASRANMGLFHRRSALARLGTYGPMWLAGSVAPGFVRSRLDWIYAHDVTAKGQ</sequence>
<evidence type="ECO:0000256" key="4">
    <source>
        <dbReference type="ARBA" id="ARBA00023002"/>
    </source>
</evidence>
<evidence type="ECO:0000256" key="5">
    <source>
        <dbReference type="ARBA" id="ARBA00023033"/>
    </source>
</evidence>
<comment type="cofactor">
    <cofactor evidence="1">
        <name>FAD</name>
        <dbReference type="ChEBI" id="CHEBI:57692"/>
    </cofactor>
</comment>
<evidence type="ECO:0000259" key="6">
    <source>
        <dbReference type="Pfam" id="PF01494"/>
    </source>
</evidence>
<keyword evidence="5 7" id="KW-0503">Monooxygenase</keyword>
<dbReference type="Proteomes" id="UP000628854">
    <property type="component" value="Unassembled WGS sequence"/>
</dbReference>
<dbReference type="SUPFAM" id="SSF54373">
    <property type="entry name" value="FAD-linked reductases, C-terminal domain"/>
    <property type="match status" value="1"/>
</dbReference>
<dbReference type="PRINTS" id="PR00420">
    <property type="entry name" value="RNGMNOXGNASE"/>
</dbReference>
<evidence type="ECO:0000256" key="3">
    <source>
        <dbReference type="ARBA" id="ARBA00022827"/>
    </source>
</evidence>
<evidence type="ECO:0000313" key="8">
    <source>
        <dbReference type="Proteomes" id="UP000628854"/>
    </source>
</evidence>
<evidence type="ECO:0000256" key="1">
    <source>
        <dbReference type="ARBA" id="ARBA00001974"/>
    </source>
</evidence>
<dbReference type="InterPro" id="IPR050493">
    <property type="entry name" value="FAD-dep_Monooxygenase_BioMet"/>
</dbReference>
<keyword evidence="2" id="KW-0285">Flavoprotein</keyword>
<evidence type="ECO:0000256" key="2">
    <source>
        <dbReference type="ARBA" id="ARBA00022630"/>
    </source>
</evidence>
<dbReference type="RefSeq" id="WP_084393510.1">
    <property type="nucleotide sequence ID" value="NZ_BMKF01000001.1"/>
</dbReference>
<keyword evidence="4" id="KW-0560">Oxidoreductase</keyword>
<dbReference type="InterPro" id="IPR036188">
    <property type="entry name" value="FAD/NAD-bd_sf"/>
</dbReference>
<comment type="caution">
    <text evidence="7">The sequence shown here is derived from an EMBL/GenBank/DDBJ whole genome shotgun (WGS) entry which is preliminary data.</text>
</comment>
<dbReference type="SUPFAM" id="SSF51905">
    <property type="entry name" value="FAD/NAD(P)-binding domain"/>
    <property type="match status" value="1"/>
</dbReference>
<dbReference type="Pfam" id="PF01494">
    <property type="entry name" value="FAD_binding_3"/>
    <property type="match status" value="1"/>
</dbReference>
<gene>
    <name evidence="7" type="ORF">GCM10011503_07710</name>
</gene>
<reference evidence="8" key="1">
    <citation type="journal article" date="2019" name="Int. J. Syst. Evol. Microbiol.">
        <title>The Global Catalogue of Microorganisms (GCM) 10K type strain sequencing project: providing services to taxonomists for standard genome sequencing and annotation.</title>
        <authorList>
            <consortium name="The Broad Institute Genomics Platform"/>
            <consortium name="The Broad Institute Genome Sequencing Center for Infectious Disease"/>
            <person name="Wu L."/>
            <person name="Ma J."/>
        </authorList>
    </citation>
    <scope>NUCLEOTIDE SEQUENCE [LARGE SCALE GENOMIC DNA]</scope>
    <source>
        <strain evidence="8">CGMCC 1.15928</strain>
    </source>
</reference>
<dbReference type="EMBL" id="BMKF01000001">
    <property type="protein sequence ID" value="GGB61576.1"/>
    <property type="molecule type" value="Genomic_DNA"/>
</dbReference>
<dbReference type="PANTHER" id="PTHR13789:SF318">
    <property type="entry name" value="GERANYLGERANYL DIPHOSPHATE REDUCTASE"/>
    <property type="match status" value="1"/>
</dbReference>
<dbReference type="PANTHER" id="PTHR13789">
    <property type="entry name" value="MONOOXYGENASE"/>
    <property type="match status" value="1"/>
</dbReference>
<dbReference type="Gene3D" id="3.50.50.60">
    <property type="entry name" value="FAD/NAD(P)-binding domain"/>
    <property type="match status" value="1"/>
</dbReference>
<proteinExistence type="predicted"/>